<sequence length="40" mass="4342">MPAAIRLGTWIKTPIPPTSTTTAFDVEDLTIPAIELIIFS</sequence>
<gene>
    <name evidence="1" type="ORF">UFOPK1776_00670</name>
</gene>
<dbReference type="AlphaFoldDB" id="A0A6J6FUN7"/>
<protein>
    <submittedName>
        <fullName evidence="1">Unannotated protein</fullName>
    </submittedName>
</protein>
<proteinExistence type="predicted"/>
<dbReference type="EMBL" id="CAEZUC010000095">
    <property type="protein sequence ID" value="CAB4592080.1"/>
    <property type="molecule type" value="Genomic_DNA"/>
</dbReference>
<name>A0A6J6FUN7_9ZZZZ</name>
<organism evidence="1">
    <name type="scientific">freshwater metagenome</name>
    <dbReference type="NCBI Taxonomy" id="449393"/>
    <lineage>
        <taxon>unclassified sequences</taxon>
        <taxon>metagenomes</taxon>
        <taxon>ecological metagenomes</taxon>
    </lineage>
</organism>
<reference evidence="1" key="1">
    <citation type="submission" date="2020-05" db="EMBL/GenBank/DDBJ databases">
        <authorList>
            <person name="Chiriac C."/>
            <person name="Salcher M."/>
            <person name="Ghai R."/>
            <person name="Kavagutti S V."/>
        </authorList>
    </citation>
    <scope>NUCLEOTIDE SEQUENCE</scope>
</reference>
<evidence type="ECO:0000313" key="1">
    <source>
        <dbReference type="EMBL" id="CAB4592080.1"/>
    </source>
</evidence>
<accession>A0A6J6FUN7</accession>